<feature type="compositionally biased region" description="Basic and acidic residues" evidence="1">
    <location>
        <begin position="1"/>
        <end position="12"/>
    </location>
</feature>
<reference evidence="2 3" key="1">
    <citation type="journal article" date="2019" name="Emerg. Microbes Infect.">
        <title>Comprehensive subspecies identification of 175 nontuberculous mycobacteria species based on 7547 genomic profiles.</title>
        <authorList>
            <person name="Matsumoto Y."/>
            <person name="Kinjo T."/>
            <person name="Motooka D."/>
            <person name="Nabeya D."/>
            <person name="Jung N."/>
            <person name="Uechi K."/>
            <person name="Horii T."/>
            <person name="Iida T."/>
            <person name="Fujita J."/>
            <person name="Nakamura S."/>
        </authorList>
    </citation>
    <scope>NUCLEOTIDE SEQUENCE [LARGE SCALE GENOMIC DNA]</scope>
    <source>
        <strain evidence="2 3">JCM 17423</strain>
    </source>
</reference>
<accession>A0AAD1IUG1</accession>
<evidence type="ECO:0000313" key="3">
    <source>
        <dbReference type="Proteomes" id="UP000466607"/>
    </source>
</evidence>
<evidence type="ECO:0000313" key="2">
    <source>
        <dbReference type="EMBL" id="BBY19747.1"/>
    </source>
</evidence>
<organism evidence="2 3">
    <name type="scientific">Mycolicibacterium litorale</name>
    <dbReference type="NCBI Taxonomy" id="758802"/>
    <lineage>
        <taxon>Bacteria</taxon>
        <taxon>Bacillati</taxon>
        <taxon>Actinomycetota</taxon>
        <taxon>Actinomycetes</taxon>
        <taxon>Mycobacteriales</taxon>
        <taxon>Mycobacteriaceae</taxon>
        <taxon>Mycolicibacterium</taxon>
    </lineage>
</organism>
<dbReference type="EMBL" id="AP022586">
    <property type="protein sequence ID" value="BBY19747.1"/>
    <property type="molecule type" value="Genomic_DNA"/>
</dbReference>
<protein>
    <submittedName>
        <fullName evidence="2">Uncharacterized protein</fullName>
    </submittedName>
</protein>
<evidence type="ECO:0000256" key="1">
    <source>
        <dbReference type="SAM" id="MobiDB-lite"/>
    </source>
</evidence>
<sequence length="52" mass="6126">MPEQSKRPRDSVNKIFGETLPETSADERDDRASEDEAQHDRWLRDNIPPHHD</sequence>
<feature type="compositionally biased region" description="Basic and acidic residues" evidence="1">
    <location>
        <begin position="25"/>
        <end position="52"/>
    </location>
</feature>
<dbReference type="Proteomes" id="UP000466607">
    <property type="component" value="Chromosome"/>
</dbReference>
<feature type="region of interest" description="Disordered" evidence="1">
    <location>
        <begin position="1"/>
        <end position="52"/>
    </location>
</feature>
<name>A0AAD1IUG1_9MYCO</name>
<gene>
    <name evidence="2" type="ORF">MLIT_53390</name>
</gene>
<proteinExistence type="predicted"/>
<keyword evidence="3" id="KW-1185">Reference proteome</keyword>
<dbReference type="AlphaFoldDB" id="A0AAD1IUG1"/>